<feature type="region of interest" description="Disordered" evidence="1">
    <location>
        <begin position="90"/>
        <end position="114"/>
    </location>
</feature>
<feature type="compositionally biased region" description="Polar residues" evidence="1">
    <location>
        <begin position="310"/>
        <end position="326"/>
    </location>
</feature>
<feature type="region of interest" description="Disordered" evidence="1">
    <location>
        <begin position="307"/>
        <end position="333"/>
    </location>
</feature>
<name>A0A7H9HYT8_9SACH</name>
<feature type="compositionally biased region" description="Polar residues" evidence="1">
    <location>
        <begin position="456"/>
        <end position="492"/>
    </location>
</feature>
<feature type="region of interest" description="Disordered" evidence="1">
    <location>
        <begin position="413"/>
        <end position="432"/>
    </location>
</feature>
<feature type="compositionally biased region" description="Basic and acidic residues" evidence="1">
    <location>
        <begin position="90"/>
        <end position="102"/>
    </location>
</feature>
<evidence type="ECO:0000256" key="1">
    <source>
        <dbReference type="SAM" id="MobiDB-lite"/>
    </source>
</evidence>
<accession>A0A7H9HYT8</accession>
<feature type="compositionally biased region" description="Polar residues" evidence="1">
    <location>
        <begin position="38"/>
        <end position="48"/>
    </location>
</feature>
<dbReference type="Proteomes" id="UP000510647">
    <property type="component" value="Chromosome 6"/>
</dbReference>
<feature type="region of interest" description="Disordered" evidence="1">
    <location>
        <begin position="32"/>
        <end position="53"/>
    </location>
</feature>
<evidence type="ECO:0000313" key="3">
    <source>
        <dbReference type="Proteomes" id="UP000510647"/>
    </source>
</evidence>
<keyword evidence="3" id="KW-1185">Reference proteome</keyword>
<dbReference type="OrthoDB" id="4070760at2759"/>
<gene>
    <name evidence="2" type="ORF">HG537_0F03930</name>
</gene>
<feature type="region of interest" description="Disordered" evidence="1">
    <location>
        <begin position="166"/>
        <end position="191"/>
    </location>
</feature>
<protein>
    <submittedName>
        <fullName evidence="2">Uncharacterized protein</fullName>
    </submittedName>
</protein>
<dbReference type="AlphaFoldDB" id="A0A7H9HYT8"/>
<evidence type="ECO:0000313" key="2">
    <source>
        <dbReference type="EMBL" id="QLQ81632.1"/>
    </source>
</evidence>
<sequence length="692" mass="75814">MMLEVRSVGVGEVGSVGVMQLQDIKEEEDVELTRLDSDGSSESRQVGTVESGEKEQYVKEVVVVEDSGGGSRDDLSLLPPLPNTIERVVDREETEEQTKDGAGETAEVVPETASQLDLSKALEIPVSFGGANNETSTINNAGSHSDSSLSLTPLITSPKLSLKKKFSAVTPEGSPNDGSETRGHGSVRNRSNSNVAAFQHILPTLNMAIEAGSHQQPQMVDKKLIRKFSFGDNSSLCTSNNSLSETEMLYRAPPQMLGGHRSRSGSNPLHNAPLEGMNTPNSSILEVDSSPKKLPLLRRASSAILRKTSLRSSTGKEASRSSSASATPILHNGPVFDCGMPMKTPCRHTKSSRSLLEGSSMMNNLESDDELLYVTPLNGTPEGPFRNPSIRSRVRRGFSRIISSSGSIRRVASSTSNLRDVAQGHEPEQMDSNRVVPLSISAGSTGHPKFELGRNSFGSSKNSSPIEARRSVSNPLVTPISTSTAMTPTISKTQHHSEITDQWSHGEPRPTGMDYFDQPIGARACENLELRSLAATDGLTGTTEGKRINQKDKDQDVDVTVDLDKLTQSIPVITVTDKLNAKDYTSIQLQSNIILDEVYKGKNYKDDKRYIGGTRDKHDESKRPEMMTLSEYTSILMRQQQIEDERLALVEKNFRDSGWCSNDDLMNLKQKRIMISKKWAERISFYQNKLDS</sequence>
<feature type="region of interest" description="Disordered" evidence="1">
    <location>
        <begin position="445"/>
        <end position="517"/>
    </location>
</feature>
<dbReference type="EMBL" id="CP059272">
    <property type="protein sequence ID" value="QLQ81632.1"/>
    <property type="molecule type" value="Genomic_DNA"/>
</dbReference>
<feature type="compositionally biased region" description="Basic and acidic residues" evidence="1">
    <location>
        <begin position="495"/>
        <end position="508"/>
    </location>
</feature>
<organism evidence="2 3">
    <name type="scientific">Torulaspora globosa</name>
    <dbReference type="NCBI Taxonomy" id="48254"/>
    <lineage>
        <taxon>Eukaryota</taxon>
        <taxon>Fungi</taxon>
        <taxon>Dikarya</taxon>
        <taxon>Ascomycota</taxon>
        <taxon>Saccharomycotina</taxon>
        <taxon>Saccharomycetes</taxon>
        <taxon>Saccharomycetales</taxon>
        <taxon>Saccharomycetaceae</taxon>
        <taxon>Torulaspora</taxon>
    </lineage>
</organism>
<reference evidence="2 3" key="1">
    <citation type="submission" date="2020-06" db="EMBL/GenBank/DDBJ databases">
        <title>The yeast mating-type switching endonuclease HO is a domesticated member of an unorthodox homing genetic element family.</title>
        <authorList>
            <person name="Coughlan A.Y."/>
            <person name="Lombardi L."/>
            <person name="Braun-Galleani S."/>
            <person name="Martos A.R."/>
            <person name="Galeote V."/>
            <person name="Bigey F."/>
            <person name="Dequin S."/>
            <person name="Byrne K.P."/>
            <person name="Wolfe K.H."/>
        </authorList>
    </citation>
    <scope>NUCLEOTIDE SEQUENCE [LARGE SCALE GENOMIC DNA]</scope>
    <source>
        <strain evidence="2 3">CBS2947</strain>
    </source>
</reference>
<proteinExistence type="predicted"/>